<dbReference type="STRING" id="692275.M3D4E6"/>
<dbReference type="OrthoDB" id="3350591at2759"/>
<dbReference type="PANTHER" id="PTHR38797">
    <property type="entry name" value="NUCLEAR PORE COMPLEX PROTEIN NUP85-RELATED"/>
    <property type="match status" value="1"/>
</dbReference>
<organism evidence="1 2">
    <name type="scientific">Sphaerulina musiva (strain SO2202)</name>
    <name type="common">Poplar stem canker fungus</name>
    <name type="synonym">Septoria musiva</name>
    <dbReference type="NCBI Taxonomy" id="692275"/>
    <lineage>
        <taxon>Eukaryota</taxon>
        <taxon>Fungi</taxon>
        <taxon>Dikarya</taxon>
        <taxon>Ascomycota</taxon>
        <taxon>Pezizomycotina</taxon>
        <taxon>Dothideomycetes</taxon>
        <taxon>Dothideomycetidae</taxon>
        <taxon>Mycosphaerellales</taxon>
        <taxon>Mycosphaerellaceae</taxon>
        <taxon>Sphaerulina</taxon>
    </lineage>
</organism>
<evidence type="ECO:0000313" key="2">
    <source>
        <dbReference type="Proteomes" id="UP000016931"/>
    </source>
</evidence>
<dbReference type="Proteomes" id="UP000016931">
    <property type="component" value="Unassembled WGS sequence"/>
</dbReference>
<dbReference type="Pfam" id="PF12311">
    <property type="entry name" value="DUF3632"/>
    <property type="match status" value="1"/>
</dbReference>
<evidence type="ECO:0000313" key="1">
    <source>
        <dbReference type="EMBL" id="EMF13080.1"/>
    </source>
</evidence>
<dbReference type="eggNOG" id="ENOG502S6XE">
    <property type="taxonomic scope" value="Eukaryota"/>
</dbReference>
<accession>M3D4E6</accession>
<proteinExistence type="predicted"/>
<keyword evidence="2" id="KW-1185">Reference proteome</keyword>
<dbReference type="AlphaFoldDB" id="M3D4E6"/>
<dbReference type="OMA" id="WINQNAF"/>
<dbReference type="InterPro" id="IPR053204">
    <property type="entry name" value="Oxopyrrolidines_Biosynth-assoc"/>
</dbReference>
<dbReference type="InterPro" id="IPR022085">
    <property type="entry name" value="OpdG"/>
</dbReference>
<protein>
    <submittedName>
        <fullName evidence="1">Uncharacterized protein</fullName>
    </submittedName>
</protein>
<dbReference type="HOGENOM" id="CLU_035263_1_1_1"/>
<gene>
    <name evidence="1" type="ORF">SEPMUDRAFT_148455</name>
</gene>
<sequence length="271" mass="29698">MPQKSAFAAPEKVQQSPQYAALEGLTTGAAEASPLQRFCAPVEQKLQSSSPSDDVEGELYKGWIAVMSRAAATSYTEGGRSALAAFLVSLTQKRADGQQANSDYGVVHGMKVWQDLPLFGWQVRDAWNFAPADDKSPALSEEWTNVNAFIATLVSELHDKAHSNPDLSVFGLWTIRDALEEDNISDSALAAASVWFIYAAPTLLSWSKEQKSYEGNVARGGFAHKDAGWTGYSPARWAVWQQRLSSLQEEVKEEGTRELVKRAIETIGKAR</sequence>
<dbReference type="RefSeq" id="XP_016761201.1">
    <property type="nucleotide sequence ID" value="XM_016904940.1"/>
</dbReference>
<dbReference type="GeneID" id="27902077"/>
<name>M3D4E6_SPHMS</name>
<dbReference type="EMBL" id="KB456263">
    <property type="protein sequence ID" value="EMF13080.1"/>
    <property type="molecule type" value="Genomic_DNA"/>
</dbReference>
<reference evidence="1 2" key="1">
    <citation type="journal article" date="2012" name="PLoS Pathog.">
        <title>Diverse lifestyles and strategies of plant pathogenesis encoded in the genomes of eighteen Dothideomycetes fungi.</title>
        <authorList>
            <person name="Ohm R.A."/>
            <person name="Feau N."/>
            <person name="Henrissat B."/>
            <person name="Schoch C.L."/>
            <person name="Horwitz B.A."/>
            <person name="Barry K.W."/>
            <person name="Condon B.J."/>
            <person name="Copeland A.C."/>
            <person name="Dhillon B."/>
            <person name="Glaser F."/>
            <person name="Hesse C.N."/>
            <person name="Kosti I."/>
            <person name="LaButti K."/>
            <person name="Lindquist E.A."/>
            <person name="Lucas S."/>
            <person name="Salamov A.A."/>
            <person name="Bradshaw R.E."/>
            <person name="Ciuffetti L."/>
            <person name="Hamelin R.C."/>
            <person name="Kema G.H.J."/>
            <person name="Lawrence C."/>
            <person name="Scott J.A."/>
            <person name="Spatafora J.W."/>
            <person name="Turgeon B.G."/>
            <person name="de Wit P.J.G.M."/>
            <person name="Zhong S."/>
            <person name="Goodwin S.B."/>
            <person name="Grigoriev I.V."/>
        </authorList>
    </citation>
    <scope>NUCLEOTIDE SEQUENCE [LARGE SCALE GENOMIC DNA]</scope>
    <source>
        <strain evidence="1 2">SO2202</strain>
    </source>
</reference>